<feature type="signal peptide" evidence="1">
    <location>
        <begin position="1"/>
        <end position="19"/>
    </location>
</feature>
<evidence type="ECO:0008006" key="4">
    <source>
        <dbReference type="Google" id="ProtNLM"/>
    </source>
</evidence>
<dbReference type="Proteomes" id="UP000249819">
    <property type="component" value="Unassembled WGS sequence"/>
</dbReference>
<dbReference type="EMBL" id="QLMA01000001">
    <property type="protein sequence ID" value="RAJ87620.1"/>
    <property type="molecule type" value="Genomic_DNA"/>
</dbReference>
<organism evidence="2 3">
    <name type="scientific">Chitinophaga dinghuensis</name>
    <dbReference type="NCBI Taxonomy" id="1539050"/>
    <lineage>
        <taxon>Bacteria</taxon>
        <taxon>Pseudomonadati</taxon>
        <taxon>Bacteroidota</taxon>
        <taxon>Chitinophagia</taxon>
        <taxon>Chitinophagales</taxon>
        <taxon>Chitinophagaceae</taxon>
        <taxon>Chitinophaga</taxon>
    </lineage>
</organism>
<dbReference type="AlphaFoldDB" id="A0A327WE30"/>
<name>A0A327WE30_9BACT</name>
<feature type="chain" id="PRO_5016435449" description="DUF3078 domain-containing protein" evidence="1">
    <location>
        <begin position="20"/>
        <end position="400"/>
    </location>
</feature>
<evidence type="ECO:0000313" key="2">
    <source>
        <dbReference type="EMBL" id="RAJ87620.1"/>
    </source>
</evidence>
<comment type="caution">
    <text evidence="2">The sequence shown here is derived from an EMBL/GenBank/DDBJ whole genome shotgun (WGS) entry which is preliminary data.</text>
</comment>
<dbReference type="OrthoDB" id="623250at2"/>
<sequence>MKQLLCLLCCISVAGKVTAQTVLNTDKLAVPQSAATRLIDASQTLTGTSGTPKAFALGLLQSFDNGNGWPQNYAAEITPYWLISPANRNFYNYVGLDSGRFKTSNWKTNPFAAAKFVSLSIAFANKNMSADSANGKQKVFSIGAHVTLLRAYRKNYAAGLSANLQRWIDLDKAVILRQYTDTSLLYRQYRQARLRGDTATMRSIRQQLDKKDQAAVSGTDQQFQHRVTADSLTVAIEKQLNEKPIFQWDVSTAYAAYGVGDSTWKAGRTAVWTSVGLNLPLNSRADKSQLNYLSVAMYMRYMYDAYTQHKKEVGPGNAIDLGGKIMFEFDPVSFGTEYVHRSYTGVTALKSQRFVGFINYRITKALYFSGTFGNDFGFNKARLFSALGINWGFGNEKVSF</sequence>
<evidence type="ECO:0000313" key="3">
    <source>
        <dbReference type="Proteomes" id="UP000249819"/>
    </source>
</evidence>
<proteinExistence type="predicted"/>
<accession>A0A327WE30</accession>
<reference evidence="2 3" key="1">
    <citation type="submission" date="2018-06" db="EMBL/GenBank/DDBJ databases">
        <title>Genomic Encyclopedia of Archaeal and Bacterial Type Strains, Phase II (KMG-II): from individual species to whole genera.</title>
        <authorList>
            <person name="Goeker M."/>
        </authorList>
    </citation>
    <scope>NUCLEOTIDE SEQUENCE [LARGE SCALE GENOMIC DNA]</scope>
    <source>
        <strain evidence="2 3">DSM 29821</strain>
    </source>
</reference>
<keyword evidence="3" id="KW-1185">Reference proteome</keyword>
<evidence type="ECO:0000256" key="1">
    <source>
        <dbReference type="SAM" id="SignalP"/>
    </source>
</evidence>
<keyword evidence="1" id="KW-0732">Signal</keyword>
<protein>
    <recommendedName>
        <fullName evidence="4">DUF3078 domain-containing protein</fullName>
    </recommendedName>
</protein>
<dbReference type="RefSeq" id="WP_111590300.1">
    <property type="nucleotide sequence ID" value="NZ_QLMA01000001.1"/>
</dbReference>
<gene>
    <name evidence="2" type="ORF">CLV59_101381</name>
</gene>